<proteinExistence type="predicted"/>
<sequence>MTRKQPVVYEFTPKFCSECHRFGHLKDSCKGNLPPATTAATNATITVQPVVPKKVQDLDWTLVKRRNRFLKHAQWQKQQQQQQPSAAGRNDQDRQGPAQQTAHPNIRL</sequence>
<comment type="caution">
    <text evidence="2">The sequence shown here is derived from an EMBL/GenBank/DDBJ whole genome shotgun (WGS) entry which is preliminary data.</text>
</comment>
<evidence type="ECO:0000313" key="2">
    <source>
        <dbReference type="EMBL" id="KAK4432681.1"/>
    </source>
</evidence>
<dbReference type="AlphaFoldDB" id="A0AAE2CS96"/>
<organism evidence="2 3">
    <name type="scientific">Sesamum alatum</name>
    <dbReference type="NCBI Taxonomy" id="300844"/>
    <lineage>
        <taxon>Eukaryota</taxon>
        <taxon>Viridiplantae</taxon>
        <taxon>Streptophyta</taxon>
        <taxon>Embryophyta</taxon>
        <taxon>Tracheophyta</taxon>
        <taxon>Spermatophyta</taxon>
        <taxon>Magnoliopsida</taxon>
        <taxon>eudicotyledons</taxon>
        <taxon>Gunneridae</taxon>
        <taxon>Pentapetalae</taxon>
        <taxon>asterids</taxon>
        <taxon>lamiids</taxon>
        <taxon>Lamiales</taxon>
        <taxon>Pedaliaceae</taxon>
        <taxon>Sesamum</taxon>
    </lineage>
</organism>
<accession>A0AAE2CS96</accession>
<feature type="compositionally biased region" description="Polar residues" evidence="1">
    <location>
        <begin position="97"/>
        <end position="108"/>
    </location>
</feature>
<protein>
    <submittedName>
        <fullName evidence="2">Uncharacterized protein</fullName>
    </submittedName>
</protein>
<gene>
    <name evidence="2" type="ORF">Salat_1030300</name>
</gene>
<reference evidence="2" key="1">
    <citation type="submission" date="2020-06" db="EMBL/GenBank/DDBJ databases">
        <authorList>
            <person name="Li T."/>
            <person name="Hu X."/>
            <person name="Zhang T."/>
            <person name="Song X."/>
            <person name="Zhang H."/>
            <person name="Dai N."/>
            <person name="Sheng W."/>
            <person name="Hou X."/>
            <person name="Wei L."/>
        </authorList>
    </citation>
    <scope>NUCLEOTIDE SEQUENCE</scope>
    <source>
        <strain evidence="2">3651</strain>
        <tissue evidence="2">Leaf</tissue>
    </source>
</reference>
<feature type="region of interest" description="Disordered" evidence="1">
    <location>
        <begin position="71"/>
        <end position="108"/>
    </location>
</feature>
<evidence type="ECO:0000256" key="1">
    <source>
        <dbReference type="SAM" id="MobiDB-lite"/>
    </source>
</evidence>
<keyword evidence="3" id="KW-1185">Reference proteome</keyword>
<evidence type="ECO:0000313" key="3">
    <source>
        <dbReference type="Proteomes" id="UP001293254"/>
    </source>
</evidence>
<reference evidence="2" key="2">
    <citation type="journal article" date="2024" name="Plant">
        <title>Genomic evolution and insights into agronomic trait innovations of Sesamum species.</title>
        <authorList>
            <person name="Miao H."/>
            <person name="Wang L."/>
            <person name="Qu L."/>
            <person name="Liu H."/>
            <person name="Sun Y."/>
            <person name="Le M."/>
            <person name="Wang Q."/>
            <person name="Wei S."/>
            <person name="Zheng Y."/>
            <person name="Lin W."/>
            <person name="Duan Y."/>
            <person name="Cao H."/>
            <person name="Xiong S."/>
            <person name="Wang X."/>
            <person name="Wei L."/>
            <person name="Li C."/>
            <person name="Ma Q."/>
            <person name="Ju M."/>
            <person name="Zhao R."/>
            <person name="Li G."/>
            <person name="Mu C."/>
            <person name="Tian Q."/>
            <person name="Mei H."/>
            <person name="Zhang T."/>
            <person name="Gao T."/>
            <person name="Zhang H."/>
        </authorList>
    </citation>
    <scope>NUCLEOTIDE SEQUENCE</scope>
    <source>
        <strain evidence="2">3651</strain>
    </source>
</reference>
<name>A0AAE2CS96_9LAMI</name>
<dbReference type="Proteomes" id="UP001293254">
    <property type="component" value="Unassembled WGS sequence"/>
</dbReference>
<dbReference type="EMBL" id="JACGWO010000003">
    <property type="protein sequence ID" value="KAK4432681.1"/>
    <property type="molecule type" value="Genomic_DNA"/>
</dbReference>